<evidence type="ECO:0000313" key="3">
    <source>
        <dbReference type="Proteomes" id="UP000887159"/>
    </source>
</evidence>
<proteinExistence type="predicted"/>
<evidence type="ECO:0000313" key="2">
    <source>
        <dbReference type="EMBL" id="GFY04763.1"/>
    </source>
</evidence>
<organism evidence="2 3">
    <name type="scientific">Trichonephila clavipes</name>
    <name type="common">Golden silk orbweaver</name>
    <name type="synonym">Nephila clavipes</name>
    <dbReference type="NCBI Taxonomy" id="2585209"/>
    <lineage>
        <taxon>Eukaryota</taxon>
        <taxon>Metazoa</taxon>
        <taxon>Ecdysozoa</taxon>
        <taxon>Arthropoda</taxon>
        <taxon>Chelicerata</taxon>
        <taxon>Arachnida</taxon>
        <taxon>Araneae</taxon>
        <taxon>Araneomorphae</taxon>
        <taxon>Entelegynae</taxon>
        <taxon>Araneoidea</taxon>
        <taxon>Nephilidae</taxon>
        <taxon>Trichonephila</taxon>
    </lineage>
</organism>
<keyword evidence="3" id="KW-1185">Reference proteome</keyword>
<dbReference type="Proteomes" id="UP000887159">
    <property type="component" value="Unassembled WGS sequence"/>
</dbReference>
<reference evidence="2" key="1">
    <citation type="submission" date="2020-08" db="EMBL/GenBank/DDBJ databases">
        <title>Multicomponent nature underlies the extraordinary mechanical properties of spider dragline silk.</title>
        <authorList>
            <person name="Kono N."/>
            <person name="Nakamura H."/>
            <person name="Mori M."/>
            <person name="Yoshida Y."/>
            <person name="Ohtoshi R."/>
            <person name="Malay A.D."/>
            <person name="Moran D.A.P."/>
            <person name="Tomita M."/>
            <person name="Numata K."/>
            <person name="Arakawa K."/>
        </authorList>
    </citation>
    <scope>NUCLEOTIDE SEQUENCE</scope>
</reference>
<accession>A0A8X6VEB9</accession>
<sequence>MPHPDSDSTVQQDGSPPHWGTEVRTFFNQHLPKRWIGRSGDADDAFCFWSPRPPDCTVIIWGYAKVC</sequence>
<feature type="region of interest" description="Disordered" evidence="1">
    <location>
        <begin position="1"/>
        <end position="21"/>
    </location>
</feature>
<name>A0A8X6VEB9_TRICX</name>
<protein>
    <submittedName>
        <fullName evidence="2">DDE_3 domain-containing protein</fullName>
    </submittedName>
</protein>
<dbReference type="EMBL" id="BMAU01021245">
    <property type="protein sequence ID" value="GFY04763.1"/>
    <property type="molecule type" value="Genomic_DNA"/>
</dbReference>
<dbReference type="AlphaFoldDB" id="A0A8X6VEB9"/>
<gene>
    <name evidence="2" type="primary">AVEN_99894_1</name>
    <name evidence="2" type="ORF">TNCV_420171</name>
</gene>
<evidence type="ECO:0000256" key="1">
    <source>
        <dbReference type="SAM" id="MobiDB-lite"/>
    </source>
</evidence>
<comment type="caution">
    <text evidence="2">The sequence shown here is derived from an EMBL/GenBank/DDBJ whole genome shotgun (WGS) entry which is preliminary data.</text>
</comment>